<dbReference type="InterPro" id="IPR012173">
    <property type="entry name" value="Mpp10"/>
</dbReference>
<dbReference type="PANTHER" id="PTHR17039">
    <property type="entry name" value="U3 SMALL NUCLEOLAR RIBONUCLEOPROTEIN PROTEIN MPP10"/>
    <property type="match status" value="1"/>
</dbReference>
<evidence type="ECO:0000256" key="4">
    <source>
        <dbReference type="ARBA" id="ARBA00023242"/>
    </source>
</evidence>
<dbReference type="EMBL" id="HBIP01025514">
    <property type="protein sequence ID" value="CAE0500293.1"/>
    <property type="molecule type" value="Transcribed_RNA"/>
</dbReference>
<evidence type="ECO:0000256" key="2">
    <source>
        <dbReference type="ARBA" id="ARBA00022517"/>
    </source>
</evidence>
<comment type="subcellular location">
    <subcellularLocation>
        <location evidence="1">Nucleus</location>
        <location evidence="1">Nucleolus</location>
    </subcellularLocation>
</comment>
<gene>
    <name evidence="8" type="ORF">DTER00134_LOCUS15366</name>
</gene>
<feature type="compositionally biased region" description="Basic and acidic residues" evidence="7">
    <location>
        <begin position="188"/>
        <end position="198"/>
    </location>
</feature>
<accession>A0A7S3R2G1</accession>
<dbReference type="GO" id="GO:0034457">
    <property type="term" value="C:Mpp10 complex"/>
    <property type="evidence" value="ECO:0007669"/>
    <property type="project" value="InterPro"/>
</dbReference>
<sequence length="260" mass="28785">MAEKEWHLRGEVAAGHRPLNSALEVDVDFDTTVKPPPEPTEEAMADIEALIKRRIADHQFDDVVRVLPPPPERKRREIDLDDNKASKGLGEVYEEQYVKNVVGNTSEDKDEKVRNEARMLFQALVGKLDALTHFHFAPKPVVEDLNVRSDVAAVVMEEAAPVAVGNAAANMQLPGEVFRPQDAGAPKAEGEMTREDRKRQRAQHKQASKAAREQKEAERNARAAALGQKMPLPSDSTLPAPVRFVYIVMGCLLVSCPVKS</sequence>
<dbReference type="GO" id="GO:0032040">
    <property type="term" value="C:small-subunit processome"/>
    <property type="evidence" value="ECO:0007669"/>
    <property type="project" value="TreeGrafter"/>
</dbReference>
<keyword evidence="5" id="KW-0687">Ribonucleoprotein</keyword>
<proteinExistence type="inferred from homology"/>
<evidence type="ECO:0000256" key="5">
    <source>
        <dbReference type="ARBA" id="ARBA00023274"/>
    </source>
</evidence>
<dbReference type="Pfam" id="PF04006">
    <property type="entry name" value="Mpp10"/>
    <property type="match status" value="1"/>
</dbReference>
<dbReference type="GO" id="GO:0005732">
    <property type="term" value="C:sno(s)RNA-containing ribonucleoprotein complex"/>
    <property type="evidence" value="ECO:0007669"/>
    <property type="project" value="InterPro"/>
</dbReference>
<name>A0A7S3R2G1_DUNTE</name>
<feature type="compositionally biased region" description="Basic and acidic residues" evidence="7">
    <location>
        <begin position="210"/>
        <end position="221"/>
    </location>
</feature>
<feature type="region of interest" description="Disordered" evidence="7">
    <location>
        <begin position="177"/>
        <end position="233"/>
    </location>
</feature>
<dbReference type="AlphaFoldDB" id="A0A7S3R2G1"/>
<evidence type="ECO:0000256" key="7">
    <source>
        <dbReference type="SAM" id="MobiDB-lite"/>
    </source>
</evidence>
<evidence type="ECO:0000256" key="6">
    <source>
        <dbReference type="ARBA" id="ARBA00029455"/>
    </source>
</evidence>
<organism evidence="8">
    <name type="scientific">Dunaliella tertiolecta</name>
    <name type="common">Green alga</name>
    <dbReference type="NCBI Taxonomy" id="3047"/>
    <lineage>
        <taxon>Eukaryota</taxon>
        <taxon>Viridiplantae</taxon>
        <taxon>Chlorophyta</taxon>
        <taxon>core chlorophytes</taxon>
        <taxon>Chlorophyceae</taxon>
        <taxon>CS clade</taxon>
        <taxon>Chlamydomonadales</taxon>
        <taxon>Dunaliellaceae</taxon>
        <taxon>Dunaliella</taxon>
    </lineage>
</organism>
<reference evidence="8" key="1">
    <citation type="submission" date="2021-01" db="EMBL/GenBank/DDBJ databases">
        <authorList>
            <person name="Corre E."/>
            <person name="Pelletier E."/>
            <person name="Niang G."/>
            <person name="Scheremetjew M."/>
            <person name="Finn R."/>
            <person name="Kale V."/>
            <person name="Holt S."/>
            <person name="Cochrane G."/>
            <person name="Meng A."/>
            <person name="Brown T."/>
            <person name="Cohen L."/>
        </authorList>
    </citation>
    <scope>NUCLEOTIDE SEQUENCE</scope>
    <source>
        <strain evidence="8">CCMP1320</strain>
    </source>
</reference>
<keyword evidence="2" id="KW-0690">Ribosome biogenesis</keyword>
<protein>
    <submittedName>
        <fullName evidence="8">Uncharacterized protein</fullName>
    </submittedName>
</protein>
<keyword evidence="3" id="KW-0698">rRNA processing</keyword>
<evidence type="ECO:0000256" key="1">
    <source>
        <dbReference type="ARBA" id="ARBA00004604"/>
    </source>
</evidence>
<dbReference type="GO" id="GO:0006364">
    <property type="term" value="P:rRNA processing"/>
    <property type="evidence" value="ECO:0007669"/>
    <property type="project" value="UniProtKB-KW"/>
</dbReference>
<dbReference type="PANTHER" id="PTHR17039:SF0">
    <property type="entry name" value="U3 SMALL NUCLEOLAR RIBONUCLEOPROTEIN PROTEIN MPP10"/>
    <property type="match status" value="1"/>
</dbReference>
<evidence type="ECO:0000313" key="8">
    <source>
        <dbReference type="EMBL" id="CAE0500293.1"/>
    </source>
</evidence>
<evidence type="ECO:0000256" key="3">
    <source>
        <dbReference type="ARBA" id="ARBA00022552"/>
    </source>
</evidence>
<keyword evidence="4" id="KW-0539">Nucleus</keyword>
<comment type="similarity">
    <text evidence="6">Belongs to the MPP10 family.</text>
</comment>